<keyword evidence="1 6" id="KW-0645">Protease</keyword>
<gene>
    <name evidence="8" type="ORF">ACFOW1_03815</name>
</gene>
<reference evidence="9" key="1">
    <citation type="journal article" date="2019" name="Int. J. Syst. Evol. Microbiol.">
        <title>The Global Catalogue of Microorganisms (GCM) 10K type strain sequencing project: providing services to taxonomists for standard genome sequencing and annotation.</title>
        <authorList>
            <consortium name="The Broad Institute Genomics Platform"/>
            <consortium name="The Broad Institute Genome Sequencing Center for Infectious Disease"/>
            <person name="Wu L."/>
            <person name="Ma J."/>
        </authorList>
    </citation>
    <scope>NUCLEOTIDE SEQUENCE [LARGE SCALE GENOMIC DNA]</scope>
    <source>
        <strain evidence="9">CECT 8010</strain>
    </source>
</reference>
<evidence type="ECO:0000256" key="5">
    <source>
        <dbReference type="ARBA" id="ARBA00023049"/>
    </source>
</evidence>
<dbReference type="CDD" id="cd09606">
    <property type="entry name" value="M3B_PepF"/>
    <property type="match status" value="1"/>
</dbReference>
<evidence type="ECO:0000313" key="8">
    <source>
        <dbReference type="EMBL" id="MFC4231003.1"/>
    </source>
</evidence>
<dbReference type="InterPro" id="IPR001567">
    <property type="entry name" value="Pept_M3A_M3B_dom"/>
</dbReference>
<keyword evidence="2 6" id="KW-0479">Metal-binding</keyword>
<dbReference type="Proteomes" id="UP001595906">
    <property type="component" value="Unassembled WGS sequence"/>
</dbReference>
<dbReference type="InterPro" id="IPR011976">
    <property type="entry name" value="Pept_M3B_oligopep-rel"/>
</dbReference>
<proteinExistence type="inferred from homology"/>
<dbReference type="InterPro" id="IPR045090">
    <property type="entry name" value="Pept_M3A_M3B"/>
</dbReference>
<feature type="domain" description="Peptidase M3A/M3B catalytic" evidence="7">
    <location>
        <begin position="177"/>
        <end position="553"/>
    </location>
</feature>
<comment type="caution">
    <text evidence="8">The sequence shown here is derived from an EMBL/GenBank/DDBJ whole genome shotgun (WGS) entry which is preliminary data.</text>
</comment>
<keyword evidence="5 6" id="KW-0482">Metalloprotease</keyword>
<evidence type="ECO:0000256" key="3">
    <source>
        <dbReference type="ARBA" id="ARBA00022801"/>
    </source>
</evidence>
<comment type="cofactor">
    <cofactor evidence="6">
        <name>Zn(2+)</name>
        <dbReference type="ChEBI" id="CHEBI:29105"/>
    </cofactor>
    <text evidence="6">Binds 1 zinc ion.</text>
</comment>
<dbReference type="SUPFAM" id="SSF55486">
    <property type="entry name" value="Metalloproteases ('zincins'), catalytic domain"/>
    <property type="match status" value="1"/>
</dbReference>
<keyword evidence="3 6" id="KW-0378">Hydrolase</keyword>
<protein>
    <submittedName>
        <fullName evidence="8">M3 family oligoendopeptidase</fullName>
        <ecNumber evidence="8">3.4.-.-</ecNumber>
    </submittedName>
</protein>
<dbReference type="Pfam" id="PF01432">
    <property type="entry name" value="Peptidase_M3"/>
    <property type="match status" value="1"/>
</dbReference>
<accession>A0ABV8PSZ2</accession>
<evidence type="ECO:0000256" key="2">
    <source>
        <dbReference type="ARBA" id="ARBA00022723"/>
    </source>
</evidence>
<dbReference type="Gene3D" id="1.10.1370.30">
    <property type="match status" value="1"/>
</dbReference>
<evidence type="ECO:0000256" key="1">
    <source>
        <dbReference type="ARBA" id="ARBA00022670"/>
    </source>
</evidence>
<dbReference type="NCBIfam" id="TIGR02289">
    <property type="entry name" value="M3_not_pepF"/>
    <property type="match status" value="1"/>
</dbReference>
<dbReference type="PANTHER" id="PTHR11804">
    <property type="entry name" value="PROTEASE M3 THIMET OLIGOPEPTIDASE-RELATED"/>
    <property type="match status" value="1"/>
</dbReference>
<evidence type="ECO:0000256" key="4">
    <source>
        <dbReference type="ARBA" id="ARBA00022833"/>
    </source>
</evidence>
<comment type="similarity">
    <text evidence="6">Belongs to the peptidase M3 family.</text>
</comment>
<keyword evidence="4 6" id="KW-0862">Zinc</keyword>
<evidence type="ECO:0000256" key="6">
    <source>
        <dbReference type="RuleBase" id="RU003435"/>
    </source>
</evidence>
<name>A0ABV8PSZ2_9BACT</name>
<keyword evidence="9" id="KW-1185">Reference proteome</keyword>
<evidence type="ECO:0000313" key="9">
    <source>
        <dbReference type="Proteomes" id="UP001595906"/>
    </source>
</evidence>
<dbReference type="EMBL" id="JBHSDC010000003">
    <property type="protein sequence ID" value="MFC4231003.1"/>
    <property type="molecule type" value="Genomic_DNA"/>
</dbReference>
<dbReference type="PANTHER" id="PTHR11804:SF48">
    <property type="entry name" value="PUTATIVE-RELATED"/>
    <property type="match status" value="1"/>
</dbReference>
<evidence type="ECO:0000259" key="7">
    <source>
        <dbReference type="Pfam" id="PF01432"/>
    </source>
</evidence>
<dbReference type="RefSeq" id="WP_379012390.1">
    <property type="nucleotide sequence ID" value="NZ_JBHSDC010000003.1"/>
</dbReference>
<organism evidence="8 9">
    <name type="scientific">Parasediminibacterium paludis</name>
    <dbReference type="NCBI Taxonomy" id="908966"/>
    <lineage>
        <taxon>Bacteria</taxon>
        <taxon>Pseudomonadati</taxon>
        <taxon>Bacteroidota</taxon>
        <taxon>Chitinophagia</taxon>
        <taxon>Chitinophagales</taxon>
        <taxon>Chitinophagaceae</taxon>
        <taxon>Parasediminibacterium</taxon>
    </lineage>
</organism>
<dbReference type="EC" id="3.4.-.-" evidence="8"/>
<sequence length="573" mass="66175">MQTLSADIKKLERHFLPTDFTVTTWESLEPYFKQLLDRDIASVADLHQWLKDMSEVEAVVSEDACWRQIKMTCDTTDKALEEAFTYFCMEIQPKLQPYADALNKKLIASPFTAELDKDQYFTYLRSVKKNIDLFREENIPLQAELSVMQQQYGAIAGKMTVEVNGQEYTLQQASKFLESHDRNLREEVYRKIQERRLQDQDAMHDLYSQLIAKRHQVAVNAGFANYRDYKFVELGRFDYTKEDCYNFHEAVKLHVLPLIETIYAKKKTKLGLDTLRPWDTEAEQEGVTPLKPFTTGADLLTKSITCFEQLNPFFADCLRKMDELKHFDLESRKGKAPGGYNCPLTESGAPFIFMNAAGQMSDVTTMVHEGGHAIHSFLAHELELSAFKEYPMEIAEVASMAMELFSMNHWESFFDNADDLKRAKEHQLERTITIFPWIAIIDKFQHWVYENPTHTVAERTATWTAILNEFSTKSIDFTGLDMYRAIAWQRQLHLFEVPFYYIEYGIAQLGAIGLWMQYQVNSEKAIGNYINALSLGGTKTLPALYEAAGLKFDLSPSHIKTLMEFVAVEMEKL</sequence>
<dbReference type="GO" id="GO:0016787">
    <property type="term" value="F:hydrolase activity"/>
    <property type="evidence" value="ECO:0007669"/>
    <property type="project" value="UniProtKB-KW"/>
</dbReference>